<sequence>MYYSEELLFYKSRDTLFDYLKSKIKNIKQIIESQDENYILNVGQEQYIDHLVDSLSVDGITIFEDDIFADPKEEQIPSKEFPLSYSAYEGKSYLKPVLYFHIPYTGDKELFSLTPSSYSLNPPRGKITNNEIIKRFVIFDDDYQNAQIEFDRFKSDLIRNIENVNNEINSHNSSIRSSVEYLFIKRKEELLKRKQSLAGLTVPIRKKENVPQTFTIPSIKVKKKITVQPTLKTGSFVPDPKLDDETYSDILTMINDMGKQFERIPSVYSDKGEEDLRDHFLMLLEPHFDGSATGETFNKSGKTDILLRHDGGNVFVGECKFWTGAKGFLGTIDQLLGYLTWRDSKTSVIMFVRNKDFTNVIETAKESIQTHDNFIKFVDQKDESWFNYIFHLNGDKNKEIKVAIMLYHIPS</sequence>
<protein>
    <recommendedName>
        <fullName evidence="3">Restriction endonuclease type IV Mrr domain-containing protein</fullName>
    </recommendedName>
</protein>
<accession>A0ABV1MRR0</accession>
<proteinExistence type="predicted"/>
<organism evidence="1 2">
    <name type="scientific">Lysinibacillus zambalensis</name>
    <dbReference type="NCBI Taxonomy" id="3160866"/>
    <lineage>
        <taxon>Bacteria</taxon>
        <taxon>Bacillati</taxon>
        <taxon>Bacillota</taxon>
        <taxon>Bacilli</taxon>
        <taxon>Bacillales</taxon>
        <taxon>Bacillaceae</taxon>
        <taxon>Lysinibacillus</taxon>
    </lineage>
</organism>
<dbReference type="Proteomes" id="UP001478862">
    <property type="component" value="Unassembled WGS sequence"/>
</dbReference>
<comment type="caution">
    <text evidence="1">The sequence shown here is derived from an EMBL/GenBank/DDBJ whole genome shotgun (WGS) entry which is preliminary data.</text>
</comment>
<name>A0ABV1MRR0_9BACI</name>
<evidence type="ECO:0000313" key="1">
    <source>
        <dbReference type="EMBL" id="MEQ6355200.1"/>
    </source>
</evidence>
<dbReference type="RefSeq" id="WP_349659829.1">
    <property type="nucleotide sequence ID" value="NZ_JBEGDG010000007.1"/>
</dbReference>
<reference evidence="1 2" key="1">
    <citation type="submission" date="2024-06" db="EMBL/GenBank/DDBJ databases">
        <title>Lysinibacillus zambalefons sp. nov., a Novel Firmicute Isolated from the Poon Bato Zambales Hyperalkaline Spring.</title>
        <authorList>
            <person name="Aja J.A."/>
            <person name="Lazaro J.E.H."/>
            <person name="Llorin L.D."/>
            <person name="Lim K.R."/>
            <person name="Teodosio J."/>
            <person name="Dalisay D.S."/>
        </authorList>
    </citation>
    <scope>NUCLEOTIDE SEQUENCE [LARGE SCALE GENOMIC DNA]</scope>
    <source>
        <strain evidence="1 2">M3</strain>
    </source>
</reference>
<evidence type="ECO:0000313" key="2">
    <source>
        <dbReference type="Proteomes" id="UP001478862"/>
    </source>
</evidence>
<evidence type="ECO:0008006" key="3">
    <source>
        <dbReference type="Google" id="ProtNLM"/>
    </source>
</evidence>
<dbReference type="EMBL" id="JBEGDG010000007">
    <property type="protein sequence ID" value="MEQ6355200.1"/>
    <property type="molecule type" value="Genomic_DNA"/>
</dbReference>
<gene>
    <name evidence="1" type="ORF">ABNX05_11280</name>
</gene>
<keyword evidence="2" id="KW-1185">Reference proteome</keyword>